<proteinExistence type="predicted"/>
<dbReference type="EMBL" id="PGXC01000012">
    <property type="protein sequence ID" value="PKK89793.1"/>
    <property type="molecule type" value="Genomic_DNA"/>
</dbReference>
<dbReference type="Proteomes" id="UP000233256">
    <property type="component" value="Unassembled WGS sequence"/>
</dbReference>
<protein>
    <submittedName>
        <fullName evidence="1">ArsR family transcriptional regulator</fullName>
    </submittedName>
</protein>
<reference evidence="1 2" key="1">
    <citation type="journal article" date="2017" name="ISME J.">
        <title>Potential for microbial H2 and metal transformations associated with novel bacteria and archaea in deep terrestrial subsurface sediments.</title>
        <authorList>
            <person name="Hernsdorf A.W."/>
            <person name="Amano Y."/>
            <person name="Miyakawa K."/>
            <person name="Ise K."/>
            <person name="Suzuki Y."/>
            <person name="Anantharaman K."/>
            <person name="Probst A."/>
            <person name="Burstein D."/>
            <person name="Thomas B.C."/>
            <person name="Banfield J.F."/>
        </authorList>
    </citation>
    <scope>NUCLEOTIDE SEQUENCE [LARGE SCALE GENOMIC DNA]</scope>
    <source>
        <strain evidence="1">HGW-Wallbacteria-1</strain>
    </source>
</reference>
<gene>
    <name evidence="1" type="ORF">CVV64_12630</name>
</gene>
<sequence>MIDEKCYAQELANNFGSAINGFQRILQKLEKANVLVNYKEGRTRVYCFNPRYPFYDELKALISKAYSTLPDAIKNKYYEPKIRKRPRRTGKPT</sequence>
<dbReference type="AlphaFoldDB" id="A0A2N1PN70"/>
<dbReference type="InterPro" id="IPR036390">
    <property type="entry name" value="WH_DNA-bd_sf"/>
</dbReference>
<dbReference type="SUPFAM" id="SSF46785">
    <property type="entry name" value="Winged helix' DNA-binding domain"/>
    <property type="match status" value="1"/>
</dbReference>
<dbReference type="InterPro" id="IPR011991">
    <property type="entry name" value="ArsR-like_HTH"/>
</dbReference>
<name>A0A2N1PN70_9BACT</name>
<dbReference type="InterPro" id="IPR036388">
    <property type="entry name" value="WH-like_DNA-bd_sf"/>
</dbReference>
<accession>A0A2N1PN70</accession>
<organism evidence="1 2">
    <name type="scientific">Candidatus Wallbacteria bacterium HGW-Wallbacteria-1</name>
    <dbReference type="NCBI Taxonomy" id="2013854"/>
    <lineage>
        <taxon>Bacteria</taxon>
        <taxon>Candidatus Walliibacteriota</taxon>
    </lineage>
</organism>
<evidence type="ECO:0000313" key="1">
    <source>
        <dbReference type="EMBL" id="PKK89793.1"/>
    </source>
</evidence>
<dbReference type="CDD" id="cd00090">
    <property type="entry name" value="HTH_ARSR"/>
    <property type="match status" value="1"/>
</dbReference>
<dbReference type="Gene3D" id="1.10.10.10">
    <property type="entry name" value="Winged helix-like DNA-binding domain superfamily/Winged helix DNA-binding domain"/>
    <property type="match status" value="1"/>
</dbReference>
<comment type="caution">
    <text evidence="1">The sequence shown here is derived from an EMBL/GenBank/DDBJ whole genome shotgun (WGS) entry which is preliminary data.</text>
</comment>
<evidence type="ECO:0000313" key="2">
    <source>
        <dbReference type="Proteomes" id="UP000233256"/>
    </source>
</evidence>